<evidence type="ECO:0000313" key="4">
    <source>
        <dbReference type="Proteomes" id="UP001295423"/>
    </source>
</evidence>
<accession>A0AAD2PXH7</accession>
<dbReference type="Proteomes" id="UP001295423">
    <property type="component" value="Unassembled WGS sequence"/>
</dbReference>
<feature type="region of interest" description="Disordered" evidence="2">
    <location>
        <begin position="643"/>
        <end position="669"/>
    </location>
</feature>
<dbReference type="Gene3D" id="1.10.287.1490">
    <property type="match status" value="1"/>
</dbReference>
<feature type="region of interest" description="Disordered" evidence="2">
    <location>
        <begin position="529"/>
        <end position="552"/>
    </location>
</feature>
<protein>
    <submittedName>
        <fullName evidence="3">Uncharacterized protein</fullName>
    </submittedName>
</protein>
<feature type="compositionally biased region" description="Basic and acidic residues" evidence="2">
    <location>
        <begin position="834"/>
        <end position="848"/>
    </location>
</feature>
<feature type="compositionally biased region" description="Basic and acidic residues" evidence="2">
    <location>
        <begin position="1134"/>
        <end position="1156"/>
    </location>
</feature>
<feature type="compositionally biased region" description="Gly residues" evidence="2">
    <location>
        <begin position="1533"/>
        <end position="1542"/>
    </location>
</feature>
<feature type="compositionally biased region" description="Basic and acidic residues" evidence="2">
    <location>
        <begin position="529"/>
        <end position="543"/>
    </location>
</feature>
<comment type="caution">
    <text evidence="3">The sequence shown here is derived from an EMBL/GenBank/DDBJ whole genome shotgun (WGS) entry which is preliminary data.</text>
</comment>
<dbReference type="EMBL" id="CAKOGP040002247">
    <property type="protein sequence ID" value="CAJ1966028.1"/>
    <property type="molecule type" value="Genomic_DNA"/>
</dbReference>
<feature type="compositionally biased region" description="Pro residues" evidence="2">
    <location>
        <begin position="401"/>
        <end position="410"/>
    </location>
</feature>
<keyword evidence="1" id="KW-0175">Coiled coil</keyword>
<feature type="compositionally biased region" description="Polar residues" evidence="2">
    <location>
        <begin position="450"/>
        <end position="462"/>
    </location>
</feature>
<feature type="region of interest" description="Disordered" evidence="2">
    <location>
        <begin position="834"/>
        <end position="854"/>
    </location>
</feature>
<feature type="region of interest" description="Disordered" evidence="2">
    <location>
        <begin position="448"/>
        <end position="478"/>
    </location>
</feature>
<feature type="compositionally biased region" description="Basic and acidic residues" evidence="2">
    <location>
        <begin position="125"/>
        <end position="147"/>
    </location>
</feature>
<feature type="region of interest" description="Disordered" evidence="2">
    <location>
        <begin position="679"/>
        <end position="698"/>
    </location>
</feature>
<gene>
    <name evidence="3" type="ORF">CYCCA115_LOCUS21612</name>
</gene>
<feature type="coiled-coil region" evidence="1">
    <location>
        <begin position="227"/>
        <end position="387"/>
    </location>
</feature>
<organism evidence="3 4">
    <name type="scientific">Cylindrotheca closterium</name>
    <dbReference type="NCBI Taxonomy" id="2856"/>
    <lineage>
        <taxon>Eukaryota</taxon>
        <taxon>Sar</taxon>
        <taxon>Stramenopiles</taxon>
        <taxon>Ochrophyta</taxon>
        <taxon>Bacillariophyta</taxon>
        <taxon>Bacillariophyceae</taxon>
        <taxon>Bacillariophycidae</taxon>
        <taxon>Bacillariales</taxon>
        <taxon>Bacillariaceae</taxon>
        <taxon>Cylindrotheca</taxon>
    </lineage>
</organism>
<sequence length="1589" mass="182169">MFRNLLNQGAGRRGLFGGKDESNGDKPPSLPEHLQMTIDIASSMQSVVSMLVAEEEPASKIQEEMEPLHKELVNLLKACIEVNKENDKRQAKEMDSSKFVMDQVQSQLISTKKELTETQMTLQKTKGELQETKDELQQTKKELKEAQESSEAVPENIALGQQQPSLQSATDSADVQLMQSQVESLNHKLEHRQSRIDNLQHILSMKDREHETELNRQKAKAMLGGTSGSDNEDIENLQAELEETREELEQVRDELEQQTEVMIEAEDKLKEADQALENKAQMEDRIDHLSELLHQKSQEVNEIENELEQMHVMMEQTKNIINEQAEELEEKNFQLNAMSGSQVAKPAVDEGAVSTLKEELEKTMDQLRDREDDIKRLKDDLQNTKEIMDIQAQVLQEHKNNPPPPPPPPAQSFDSEEEDVLGKISIEEHMETIQDFQKQLEDAREKIAEQSRQINEQHQQINVAAPWREDDEPSRDDMKQELDIATKRNQRLEEQIEEIEDHLEETMREFEQQAALIQSKDEQIRSLEEKAEVGVGQSRDDVRSTNSSLANEVEDKERIIESLEMQLLEADEAIQELQKEHLVQRKSIAITNDSKREEREAFIESLEMQLEDADTAIRKLETRVREKDKEIKRLEADIEETRQLLEEAQQANEGSHSRGMDPIELEEKDAEIERLQKKLKDVKANASRSKALDQELEEKDKEIARLETKLKDAQVNGSRSRGLDQELGEKDEEIARLEKKLKDVQQKANRSGELDQELEEKEEEIAALQKKLKEVQQKVRNSKELEQELEDKGKEIARLEKKLKDVQAKASRSKDLDQALEDKDQEIARLEKKLKGVQDKTSRSKGLDQELEEKDSEIARLEKKLKDVQERAMSEEEFAEVQKALLHANKSMKKGQKQITKLTEQLEGTEAAMKRELAKAQGLIDEKDAAISSLELKLEEAEVRLVTSQEELQTQAEELEKVKKAMQGMQHETRGGSDESETTINSPKGGERAEKRVSAFGANTEAMTYHELKDRLEVLEQEKIELAAEKKRKAVAMISLQKQLDIAKEEAQKLVPFRNELKDALKKVSSSDGIEAVKSLQASFDRKEMESNANSDKLQEKSIQSLEKEIGLHEKDAMIASLEKELQELTASDKQTKQGSDKSESTVKELEDDLKTRNQTISTLQGKLKELETESEIRSSLEKKLPPGDTRAMGEELIRAQKTISNLQQEIGDLEGNMKQALSALIKDKDSEIKRLRSEFENAAKVVVEKEAEIARLKEQLEENERTMQVVIRSRKDQANESEKMKGRVSGLECELLQAKCDEETKIEELNNTIQMLNQQLEASEESIRALQRKGQQTKRKSLQAKDDTQAEIENLKAKIKTLEAEVNKKNQDKIRITELESQLEREVEQSIEAGRKKQSEIDVLTADLQNANTRIEDLGELIRSEREKRERKVSKDEHRIIDLADRLEQEIDHSESLKKQLDTYKHSLKAKRKIIDSQAHELRDCQDKLDMHDSITRKAKRKMKQLENEIWNLEGELESINMYLRGQQQQRGGFGGSGGRGGRGDPRGMQDPYVDDVPVTQYLDQFSKKVLSARRQLEAAQDKMHRGR</sequence>
<keyword evidence="4" id="KW-1185">Reference proteome</keyword>
<proteinExistence type="predicted"/>
<evidence type="ECO:0000256" key="1">
    <source>
        <dbReference type="SAM" id="Coils"/>
    </source>
</evidence>
<feature type="region of interest" description="Disordered" evidence="2">
    <location>
        <begin position="1130"/>
        <end position="1158"/>
    </location>
</feature>
<dbReference type="GO" id="GO:0045098">
    <property type="term" value="C:type III intermediate filament"/>
    <property type="evidence" value="ECO:0007669"/>
    <property type="project" value="TreeGrafter"/>
</dbReference>
<reference evidence="3" key="1">
    <citation type="submission" date="2023-08" db="EMBL/GenBank/DDBJ databases">
        <authorList>
            <person name="Audoor S."/>
            <person name="Bilcke G."/>
        </authorList>
    </citation>
    <scope>NUCLEOTIDE SEQUENCE</scope>
</reference>
<feature type="region of interest" description="Disordered" evidence="2">
    <location>
        <begin position="711"/>
        <end position="730"/>
    </location>
</feature>
<feature type="region of interest" description="Disordered" evidence="2">
    <location>
        <begin position="123"/>
        <end position="153"/>
    </location>
</feature>
<evidence type="ECO:0000313" key="3">
    <source>
        <dbReference type="EMBL" id="CAJ1966028.1"/>
    </source>
</evidence>
<feature type="region of interest" description="Disordered" evidence="2">
    <location>
        <begin position="392"/>
        <end position="418"/>
    </location>
</feature>
<evidence type="ECO:0000256" key="2">
    <source>
        <dbReference type="SAM" id="MobiDB-lite"/>
    </source>
</evidence>
<feature type="coiled-coil region" evidence="1">
    <location>
        <begin position="1307"/>
        <end position="1429"/>
    </location>
</feature>
<feature type="coiled-coil region" evidence="1">
    <location>
        <begin position="1002"/>
        <end position="1029"/>
    </location>
</feature>
<feature type="region of interest" description="Disordered" evidence="2">
    <location>
        <begin position="964"/>
        <end position="995"/>
    </location>
</feature>
<feature type="compositionally biased region" description="Basic and acidic residues" evidence="2">
    <location>
        <begin position="721"/>
        <end position="730"/>
    </location>
</feature>
<dbReference type="PANTHER" id="PTHR34707">
    <property type="entry name" value="VIMENTIN-TYPE INTERMEDIATE FILAMENT-ASSOCIATED COILED-COIL PROTEIN"/>
    <property type="match status" value="1"/>
</dbReference>
<name>A0AAD2PXH7_9STRA</name>
<feature type="region of interest" description="Disordered" evidence="2">
    <location>
        <begin position="1530"/>
        <end position="1555"/>
    </location>
</feature>
<dbReference type="PANTHER" id="PTHR34707:SF1">
    <property type="entry name" value="VIMENTIN-TYPE INTERMEDIATE FILAMENT-ASSOCIATED COILED-COIL PROTEIN"/>
    <property type="match status" value="1"/>
</dbReference>
<feature type="coiled-coil region" evidence="1">
    <location>
        <begin position="1490"/>
        <end position="1524"/>
    </location>
</feature>
<feature type="region of interest" description="Disordered" evidence="2">
    <location>
        <begin position="1"/>
        <end position="30"/>
    </location>
</feature>